<dbReference type="Pfam" id="PF03845">
    <property type="entry name" value="Spore_permease"/>
    <property type="match status" value="1"/>
</dbReference>
<dbReference type="InterPro" id="IPR004761">
    <property type="entry name" value="Spore_GerAB"/>
</dbReference>
<evidence type="ECO:0000256" key="5">
    <source>
        <dbReference type="ARBA" id="ARBA00022692"/>
    </source>
</evidence>
<dbReference type="PANTHER" id="PTHR34975">
    <property type="entry name" value="SPORE GERMINATION PROTEIN A2"/>
    <property type="match status" value="1"/>
</dbReference>
<comment type="subcellular location">
    <subcellularLocation>
        <location evidence="1">Membrane</location>
        <topology evidence="1">Multi-pass membrane protein</topology>
    </subcellularLocation>
</comment>
<feature type="transmembrane region" description="Helical" evidence="8">
    <location>
        <begin position="179"/>
        <end position="199"/>
    </location>
</feature>
<dbReference type="NCBIfam" id="TIGR00912">
    <property type="entry name" value="2A0309"/>
    <property type="match status" value="1"/>
</dbReference>
<keyword evidence="7 8" id="KW-0472">Membrane</keyword>
<evidence type="ECO:0000256" key="1">
    <source>
        <dbReference type="ARBA" id="ARBA00004141"/>
    </source>
</evidence>
<evidence type="ECO:0000256" key="8">
    <source>
        <dbReference type="SAM" id="Phobius"/>
    </source>
</evidence>
<dbReference type="EMBL" id="JMIR01000020">
    <property type="protein sequence ID" value="KEO82594.1"/>
    <property type="molecule type" value="Genomic_DNA"/>
</dbReference>
<sequence>MERISKRQAMWMGAGISFDATLISLPAQLMGLSRQDSWLVYLLAGAVVAVCLWMLIRVSKRFEGSDLYEALVRRFKVAGRGVVLLYTLLIFFILCRDLRMLTDFVNIQLLQKTPLMAISLLVAVTIVFIARGGIEMLGRITELYLPLLLLVVLTLPLLTAKEFEPRYFKPVLDSGIPQVLKSGWMAFGYLTEILILPFILPYKIFNMRNGLIGLGGGVFFLTLLIALDLLTLGPHIGSRFMYPNIELIRQIRITDFLDRFDIAVISIWLPSIVTKIGYGVYIVSHGLHRVFPSASAQRLTTGVGAMAMTCSMWFFENSIQLLKLNYAWPAVMAVYGVLVPLLLLLFLRPRKNQLS</sequence>
<accession>A0A074LND2</accession>
<feature type="transmembrane region" description="Helical" evidence="8">
    <location>
        <begin position="77"/>
        <end position="94"/>
    </location>
</feature>
<comment type="similarity">
    <text evidence="2">Belongs to the amino acid-polyamine-organocation (APC) superfamily. Spore germination protein (SGP) (TC 2.A.3.9) family.</text>
</comment>
<protein>
    <submittedName>
        <fullName evidence="9">Uncharacterized protein</fullName>
    </submittedName>
</protein>
<dbReference type="Proteomes" id="UP000027931">
    <property type="component" value="Unassembled WGS sequence"/>
</dbReference>
<evidence type="ECO:0000256" key="6">
    <source>
        <dbReference type="ARBA" id="ARBA00022989"/>
    </source>
</evidence>
<feature type="transmembrane region" description="Helical" evidence="8">
    <location>
        <begin position="38"/>
        <end position="56"/>
    </location>
</feature>
<feature type="transmembrane region" description="Helical" evidence="8">
    <location>
        <begin position="262"/>
        <end position="284"/>
    </location>
</feature>
<proteinExistence type="inferred from homology"/>
<reference evidence="9 10" key="1">
    <citation type="journal article" date="2013" name="Int. J. Syst. Evol. Microbiol.">
        <title>Tumebacillus flagellatus sp. nov., an alpha-amylase/pullulanase-producing bacterium isolated from cassava wastewater.</title>
        <authorList>
            <person name="Wang Q."/>
            <person name="Xie N."/>
            <person name="Qin Y."/>
            <person name="Shen N."/>
            <person name="Zhu J."/>
            <person name="Mi H."/>
            <person name="Huang R."/>
        </authorList>
    </citation>
    <scope>NUCLEOTIDE SEQUENCE [LARGE SCALE GENOMIC DNA]</scope>
    <source>
        <strain evidence="9 10">GST4</strain>
    </source>
</reference>
<feature type="transmembrane region" description="Helical" evidence="8">
    <location>
        <begin position="12"/>
        <end position="32"/>
    </location>
</feature>
<feature type="transmembrane region" description="Helical" evidence="8">
    <location>
        <begin position="114"/>
        <end position="131"/>
    </location>
</feature>
<evidence type="ECO:0000256" key="2">
    <source>
        <dbReference type="ARBA" id="ARBA00007998"/>
    </source>
</evidence>
<feature type="transmembrane region" description="Helical" evidence="8">
    <location>
        <begin position="327"/>
        <end position="347"/>
    </location>
</feature>
<dbReference type="AlphaFoldDB" id="A0A074LND2"/>
<evidence type="ECO:0000256" key="3">
    <source>
        <dbReference type="ARBA" id="ARBA00022448"/>
    </source>
</evidence>
<name>A0A074LND2_9BACL</name>
<dbReference type="RefSeq" id="WP_038089990.1">
    <property type="nucleotide sequence ID" value="NZ_JMIR01000020.1"/>
</dbReference>
<keyword evidence="5 8" id="KW-0812">Transmembrane</keyword>
<dbReference type="PANTHER" id="PTHR34975:SF2">
    <property type="entry name" value="SPORE GERMINATION PROTEIN A2"/>
    <property type="match status" value="1"/>
</dbReference>
<keyword evidence="6 8" id="KW-1133">Transmembrane helix</keyword>
<evidence type="ECO:0000256" key="4">
    <source>
        <dbReference type="ARBA" id="ARBA00022544"/>
    </source>
</evidence>
<dbReference type="eggNOG" id="COG0531">
    <property type="taxonomic scope" value="Bacteria"/>
</dbReference>
<feature type="transmembrane region" description="Helical" evidence="8">
    <location>
        <begin position="211"/>
        <end position="232"/>
    </location>
</feature>
<dbReference type="GO" id="GO:0016020">
    <property type="term" value="C:membrane"/>
    <property type="evidence" value="ECO:0007669"/>
    <property type="project" value="UniProtKB-SubCell"/>
</dbReference>
<keyword evidence="4" id="KW-0309">Germination</keyword>
<gene>
    <name evidence="9" type="ORF">EL26_14510</name>
</gene>
<evidence type="ECO:0000256" key="7">
    <source>
        <dbReference type="ARBA" id="ARBA00023136"/>
    </source>
</evidence>
<dbReference type="STRING" id="1157490.EL26_14510"/>
<keyword evidence="3" id="KW-0813">Transport</keyword>
<feature type="transmembrane region" description="Helical" evidence="8">
    <location>
        <begin position="143"/>
        <end position="159"/>
    </location>
</feature>
<dbReference type="OrthoDB" id="2829675at2"/>
<keyword evidence="10" id="KW-1185">Reference proteome</keyword>
<organism evidence="9 10">
    <name type="scientific">Tumebacillus flagellatus</name>
    <dbReference type="NCBI Taxonomy" id="1157490"/>
    <lineage>
        <taxon>Bacteria</taxon>
        <taxon>Bacillati</taxon>
        <taxon>Bacillota</taxon>
        <taxon>Bacilli</taxon>
        <taxon>Bacillales</taxon>
        <taxon>Alicyclobacillaceae</taxon>
        <taxon>Tumebacillus</taxon>
    </lineage>
</organism>
<comment type="caution">
    <text evidence="9">The sequence shown here is derived from an EMBL/GenBank/DDBJ whole genome shotgun (WGS) entry which is preliminary data.</text>
</comment>
<feature type="transmembrane region" description="Helical" evidence="8">
    <location>
        <begin position="296"/>
        <end position="315"/>
    </location>
</feature>
<dbReference type="GO" id="GO:0009847">
    <property type="term" value="P:spore germination"/>
    <property type="evidence" value="ECO:0007669"/>
    <property type="project" value="InterPro"/>
</dbReference>
<evidence type="ECO:0000313" key="10">
    <source>
        <dbReference type="Proteomes" id="UP000027931"/>
    </source>
</evidence>
<evidence type="ECO:0000313" key="9">
    <source>
        <dbReference type="EMBL" id="KEO82594.1"/>
    </source>
</evidence>